<evidence type="ECO:0000313" key="3">
    <source>
        <dbReference type="Proteomes" id="UP000031030"/>
    </source>
</evidence>
<dbReference type="RefSeq" id="WP_039403082.1">
    <property type="nucleotide sequence ID" value="NZ_JTDK01000022.1"/>
</dbReference>
<protein>
    <recommendedName>
        <fullName evidence="4">Lipoprotein</fullName>
    </recommendedName>
</protein>
<accession>A0A0B1ZW89</accession>
<name>A0A0B1ZW89_9MICO</name>
<feature type="chain" id="PRO_5002065652" description="Lipoprotein" evidence="1">
    <location>
        <begin position="34"/>
        <end position="206"/>
    </location>
</feature>
<dbReference type="OrthoDB" id="3726412at2"/>
<feature type="signal peptide" evidence="1">
    <location>
        <begin position="1"/>
        <end position="33"/>
    </location>
</feature>
<keyword evidence="1" id="KW-0732">Signal</keyword>
<sequence length="206" mass="22001">MKPKIALRAAASTIAVCGTVALAGCASTSPAGAGPHDPANAGYIASQAKSIARSLDLTHPPKVDLIRFVTPAEWAQTQVQCMKKAGFQAGLTTDGEGVSNPPASSDEMEHQLRLAMYRCEVQYLTAPKYETPLTSAQLHRLYRYRSTDLVRCLERLGHDPAEKAPSESVFVESGGAWTPYASAGIPDSDLRHTTLTCPQTPADLYG</sequence>
<proteinExistence type="predicted"/>
<comment type="caution">
    <text evidence="2">The sequence shown here is derived from an EMBL/GenBank/DDBJ whole genome shotgun (WGS) entry which is preliminary data.</text>
</comment>
<evidence type="ECO:0000256" key="1">
    <source>
        <dbReference type="SAM" id="SignalP"/>
    </source>
</evidence>
<keyword evidence="3" id="KW-1185">Reference proteome</keyword>
<dbReference type="PROSITE" id="PS51257">
    <property type="entry name" value="PROKAR_LIPOPROTEIN"/>
    <property type="match status" value="1"/>
</dbReference>
<gene>
    <name evidence="2" type="ORF">LK09_18940</name>
</gene>
<evidence type="ECO:0000313" key="2">
    <source>
        <dbReference type="EMBL" id="KHK95473.1"/>
    </source>
</evidence>
<dbReference type="Proteomes" id="UP000031030">
    <property type="component" value="Unassembled WGS sequence"/>
</dbReference>
<organism evidence="2 3">
    <name type="scientific">Microbacterium mangrovi</name>
    <dbReference type="NCBI Taxonomy" id="1348253"/>
    <lineage>
        <taxon>Bacteria</taxon>
        <taxon>Bacillati</taxon>
        <taxon>Actinomycetota</taxon>
        <taxon>Actinomycetes</taxon>
        <taxon>Micrococcales</taxon>
        <taxon>Microbacteriaceae</taxon>
        <taxon>Microbacterium</taxon>
    </lineage>
</organism>
<dbReference type="EMBL" id="JTDK01000022">
    <property type="protein sequence ID" value="KHK95473.1"/>
    <property type="molecule type" value="Genomic_DNA"/>
</dbReference>
<dbReference type="AlphaFoldDB" id="A0A0B1ZW89"/>
<evidence type="ECO:0008006" key="4">
    <source>
        <dbReference type="Google" id="ProtNLM"/>
    </source>
</evidence>
<reference evidence="2 3" key="1">
    <citation type="submission" date="2014-11" db="EMBL/GenBank/DDBJ databases">
        <title>Genome sequence of Microbacterium mangrovi MUSC 115(T).</title>
        <authorList>
            <person name="Lee L.-H."/>
        </authorList>
    </citation>
    <scope>NUCLEOTIDE SEQUENCE [LARGE SCALE GENOMIC DNA]</scope>
    <source>
        <strain evidence="2 3">MUSC 115</strain>
    </source>
</reference>